<dbReference type="Proteomes" id="UP000694844">
    <property type="component" value="Chromosome 9"/>
</dbReference>
<dbReference type="Gene3D" id="1.20.1250.10">
    <property type="match status" value="1"/>
</dbReference>
<sequence>MSPYEEEPTGSSEGVTSTISSQEEEPTSYSKQEKVTEGRMSSHGEEPTGSSEQESTLHRGTEARTTNLVGNLDNPLQPPVAAKRQSEPTPPSLDSKIRRLERKYKDLEREVGRMKKKMESNMDQASLTVTMSSETQGLHVDELLNAVSHLSTSDLAVVLKTLVFKVFKMEEILSCTRTGKKNC</sequence>
<protein>
    <submittedName>
        <fullName evidence="3">Uncharacterized protein LOC111112930</fullName>
    </submittedName>
</protein>
<evidence type="ECO:0000313" key="2">
    <source>
        <dbReference type="Proteomes" id="UP000694844"/>
    </source>
</evidence>
<evidence type="ECO:0000313" key="3">
    <source>
        <dbReference type="RefSeq" id="XP_022306528.1"/>
    </source>
</evidence>
<evidence type="ECO:0000256" key="1">
    <source>
        <dbReference type="SAM" id="MobiDB-lite"/>
    </source>
</evidence>
<reference evidence="3" key="1">
    <citation type="submission" date="2025-08" db="UniProtKB">
        <authorList>
            <consortium name="RefSeq"/>
        </authorList>
    </citation>
    <scope>IDENTIFICATION</scope>
    <source>
        <tissue evidence="3">Whole sample</tissue>
    </source>
</reference>
<gene>
    <name evidence="3" type="primary">LOC111112930</name>
</gene>
<feature type="compositionally biased region" description="Basic and acidic residues" evidence="1">
    <location>
        <begin position="31"/>
        <end position="46"/>
    </location>
</feature>
<name>A0A8B8BT66_CRAVI</name>
<proteinExistence type="predicted"/>
<keyword evidence="2" id="KW-1185">Reference proteome</keyword>
<dbReference type="OrthoDB" id="6153321at2759"/>
<feature type="region of interest" description="Disordered" evidence="1">
    <location>
        <begin position="1"/>
        <end position="100"/>
    </location>
</feature>
<dbReference type="GeneID" id="111112930"/>
<dbReference type="RefSeq" id="XP_022306528.1">
    <property type="nucleotide sequence ID" value="XM_022450820.1"/>
</dbReference>
<dbReference type="AlphaFoldDB" id="A0A8B8BT66"/>
<dbReference type="KEGG" id="cvn:111112930"/>
<dbReference type="InterPro" id="IPR009079">
    <property type="entry name" value="4_helix_cytokine-like_core"/>
</dbReference>
<accession>A0A8B8BT66</accession>
<feature type="compositionally biased region" description="Polar residues" evidence="1">
    <location>
        <begin position="9"/>
        <end position="21"/>
    </location>
</feature>
<organism evidence="2 3">
    <name type="scientific">Crassostrea virginica</name>
    <name type="common">Eastern oyster</name>
    <dbReference type="NCBI Taxonomy" id="6565"/>
    <lineage>
        <taxon>Eukaryota</taxon>
        <taxon>Metazoa</taxon>
        <taxon>Spiralia</taxon>
        <taxon>Lophotrochozoa</taxon>
        <taxon>Mollusca</taxon>
        <taxon>Bivalvia</taxon>
        <taxon>Autobranchia</taxon>
        <taxon>Pteriomorphia</taxon>
        <taxon>Ostreida</taxon>
        <taxon>Ostreoidea</taxon>
        <taxon>Ostreidae</taxon>
        <taxon>Crassostrea</taxon>
    </lineage>
</organism>